<dbReference type="GeneID" id="33063881"/>
<feature type="domain" description="HTH merR-type" evidence="2">
    <location>
        <begin position="7"/>
        <end position="76"/>
    </location>
</feature>
<dbReference type="RefSeq" id="WP_069979379.1">
    <property type="nucleotide sequence ID" value="NZ_CP017316.1"/>
</dbReference>
<dbReference type="GO" id="GO:0003677">
    <property type="term" value="F:DNA binding"/>
    <property type="evidence" value="ECO:0007669"/>
    <property type="project" value="UniProtKB-KW"/>
</dbReference>
<accession>A0A1D8GAZ0</accession>
<dbReference type="SUPFAM" id="SSF46955">
    <property type="entry name" value="Putative DNA-binding domain"/>
    <property type="match status" value="1"/>
</dbReference>
<reference evidence="3 4" key="1">
    <citation type="submission" date="2016-09" db="EMBL/GenBank/DDBJ databases">
        <title>Streptomyces rubrolavendulae MJM4426 Genome sequencing and assembly.</title>
        <authorList>
            <person name="Kim J.-G."/>
        </authorList>
    </citation>
    <scope>NUCLEOTIDE SEQUENCE [LARGE SCALE GENOMIC DNA]</scope>
    <source>
        <strain evidence="3 4">MJM4426</strain>
    </source>
</reference>
<dbReference type="AlphaFoldDB" id="A0A1D8GAZ0"/>
<sequence length="304" mass="33140">MNDEEPLLTIGQLADRTQVSVRSIRRWSDTGVIAPVRRSPGGYRLYGPDAVARLGLVRTLRELGLGLEEVRRVLRRESAVADVAARHIAAVDARISALRVNRAVLSVVARRGTTPEETALVNELARLSADERRAAVEGYMREVSDGLRGASGLGDRLGRAPLTLPDDPSAEQVEAWLELAELIRDPDHRARTRRLLERCAPGSTGGALWFTLHVVHAVAEAREGGAEPGGPRAADLLARLFRDADRADVLADLRAGLAADAPRLRRLLSLVRGRRPGPDHAEEYAWLERALEAELRPAPARPAP</sequence>
<name>A0A1D8GAZ0_9ACTN</name>
<dbReference type="PANTHER" id="PTHR30204">
    <property type="entry name" value="REDOX-CYCLING DRUG-SENSING TRANSCRIPTIONAL ACTIVATOR SOXR"/>
    <property type="match status" value="1"/>
</dbReference>
<dbReference type="PROSITE" id="PS50937">
    <property type="entry name" value="HTH_MERR_2"/>
    <property type="match status" value="1"/>
</dbReference>
<dbReference type="InterPro" id="IPR047057">
    <property type="entry name" value="MerR_fam"/>
</dbReference>
<evidence type="ECO:0000313" key="3">
    <source>
        <dbReference type="EMBL" id="AOT62621.1"/>
    </source>
</evidence>
<dbReference type="EMBL" id="CP017316">
    <property type="protein sequence ID" value="AOT62621.1"/>
    <property type="molecule type" value="Genomic_DNA"/>
</dbReference>
<dbReference type="GO" id="GO:0003700">
    <property type="term" value="F:DNA-binding transcription factor activity"/>
    <property type="evidence" value="ECO:0007669"/>
    <property type="project" value="InterPro"/>
</dbReference>
<gene>
    <name evidence="3" type="primary">nolA_2</name>
    <name evidence="3" type="ORF">A4G23_05521</name>
</gene>
<evidence type="ECO:0000259" key="2">
    <source>
        <dbReference type="PROSITE" id="PS50937"/>
    </source>
</evidence>
<dbReference type="InterPro" id="IPR000551">
    <property type="entry name" value="MerR-type_HTH_dom"/>
</dbReference>
<organism evidence="3 4">
    <name type="scientific">Streptomyces rubrolavendulae</name>
    <dbReference type="NCBI Taxonomy" id="285473"/>
    <lineage>
        <taxon>Bacteria</taxon>
        <taxon>Bacillati</taxon>
        <taxon>Actinomycetota</taxon>
        <taxon>Actinomycetes</taxon>
        <taxon>Kitasatosporales</taxon>
        <taxon>Streptomycetaceae</taxon>
        <taxon>Streptomyces</taxon>
    </lineage>
</organism>
<dbReference type="PRINTS" id="PR00040">
    <property type="entry name" value="HTHMERR"/>
</dbReference>
<dbReference type="Pfam" id="PF13411">
    <property type="entry name" value="MerR_1"/>
    <property type="match status" value="1"/>
</dbReference>
<dbReference type="InterPro" id="IPR009061">
    <property type="entry name" value="DNA-bd_dom_put_sf"/>
</dbReference>
<evidence type="ECO:0000313" key="4">
    <source>
        <dbReference type="Proteomes" id="UP000095349"/>
    </source>
</evidence>
<dbReference type="SMART" id="SM00422">
    <property type="entry name" value="HTH_MERR"/>
    <property type="match status" value="1"/>
</dbReference>
<dbReference type="STRING" id="285473.A4G23_05521"/>
<keyword evidence="4" id="KW-1185">Reference proteome</keyword>
<evidence type="ECO:0000256" key="1">
    <source>
        <dbReference type="ARBA" id="ARBA00023125"/>
    </source>
</evidence>
<dbReference type="PANTHER" id="PTHR30204:SF93">
    <property type="entry name" value="HTH MERR-TYPE DOMAIN-CONTAINING PROTEIN"/>
    <property type="match status" value="1"/>
</dbReference>
<dbReference type="PATRIC" id="fig|285473.5.peg.5821"/>
<dbReference type="KEGG" id="srn:A4G23_05521"/>
<dbReference type="Gene3D" id="1.10.1660.10">
    <property type="match status" value="1"/>
</dbReference>
<keyword evidence="1" id="KW-0238">DNA-binding</keyword>
<dbReference type="OrthoDB" id="9809391at2"/>
<dbReference type="Proteomes" id="UP000095349">
    <property type="component" value="Chromosome"/>
</dbReference>
<protein>
    <submittedName>
        <fullName evidence="3">Nodulation protein NolA</fullName>
    </submittedName>
</protein>
<proteinExistence type="predicted"/>